<dbReference type="InterPro" id="IPR045063">
    <property type="entry name" value="Dynamin_N"/>
</dbReference>
<evidence type="ECO:0000256" key="1">
    <source>
        <dbReference type="SAM" id="MobiDB-lite"/>
    </source>
</evidence>
<name>A0A3P8NXR9_ASTCA</name>
<proteinExistence type="predicted"/>
<dbReference type="Pfam" id="PF02023">
    <property type="entry name" value="SCAN"/>
    <property type="match status" value="1"/>
</dbReference>
<evidence type="ECO:0000259" key="2">
    <source>
        <dbReference type="PROSITE" id="PS50804"/>
    </source>
</evidence>
<dbReference type="PANTHER" id="PTHR47308">
    <property type="entry name" value="NUCLEAR GTPASE SLIP-GC"/>
    <property type="match status" value="1"/>
</dbReference>
<dbReference type="InterPro" id="IPR053082">
    <property type="entry name" value="Nuclear_GTPase_SLIP-GC"/>
</dbReference>
<dbReference type="AlphaFoldDB" id="A0A3P8NXR9"/>
<feature type="region of interest" description="Disordered" evidence="1">
    <location>
        <begin position="267"/>
        <end position="288"/>
    </location>
</feature>
<dbReference type="InterPro" id="IPR003309">
    <property type="entry name" value="SCAN_dom"/>
</dbReference>
<dbReference type="PANTHER" id="PTHR47308:SF1">
    <property type="entry name" value="NUCLEAR GTPASE SLIP-GC"/>
    <property type="match status" value="1"/>
</dbReference>
<dbReference type="Ensembl" id="ENSACLT00000009784.2">
    <property type="protein sequence ID" value="ENSACLP00000009562.2"/>
    <property type="gene ID" value="ENSACLG00000035523.1"/>
</dbReference>
<keyword evidence="4" id="KW-1185">Reference proteome</keyword>
<dbReference type="InterPro" id="IPR038269">
    <property type="entry name" value="SCAN_sf"/>
</dbReference>
<dbReference type="InterPro" id="IPR027417">
    <property type="entry name" value="P-loop_NTPase"/>
</dbReference>
<dbReference type="GO" id="GO:0003924">
    <property type="term" value="F:GTPase activity"/>
    <property type="evidence" value="ECO:0007669"/>
    <property type="project" value="TreeGrafter"/>
</dbReference>
<dbReference type="SUPFAM" id="SSF52540">
    <property type="entry name" value="P-loop containing nucleoside triphosphate hydrolases"/>
    <property type="match status" value="1"/>
</dbReference>
<dbReference type="SMART" id="SM00431">
    <property type="entry name" value="SCAN"/>
    <property type="match status" value="1"/>
</dbReference>
<dbReference type="OMA" id="MGYICIS"/>
<dbReference type="Gene3D" id="1.10.4020.10">
    <property type="entry name" value="DNA breaking-rejoining enzymes"/>
    <property type="match status" value="1"/>
</dbReference>
<protein>
    <recommendedName>
        <fullName evidence="2">SCAN box domain-containing protein</fullName>
    </recommendedName>
</protein>
<feature type="domain" description="SCAN box" evidence="2">
    <location>
        <begin position="102"/>
        <end position="178"/>
    </location>
</feature>
<reference evidence="3" key="4">
    <citation type="submission" date="2025-09" db="UniProtKB">
        <authorList>
            <consortium name="Ensembl"/>
        </authorList>
    </citation>
    <scope>IDENTIFICATION</scope>
</reference>
<dbReference type="PROSITE" id="PS50804">
    <property type="entry name" value="SCAN_BOX"/>
    <property type="match status" value="1"/>
</dbReference>
<reference evidence="3" key="3">
    <citation type="submission" date="2025-08" db="UniProtKB">
        <authorList>
            <consortium name="Ensembl"/>
        </authorList>
    </citation>
    <scope>IDENTIFICATION</scope>
</reference>
<dbReference type="Gene3D" id="3.40.50.300">
    <property type="entry name" value="P-loop containing nucleotide triphosphate hydrolases"/>
    <property type="match status" value="1"/>
</dbReference>
<organism evidence="3 4">
    <name type="scientific">Astatotilapia calliptera</name>
    <name type="common">Eastern happy</name>
    <name type="synonym">Chromis callipterus</name>
    <dbReference type="NCBI Taxonomy" id="8154"/>
    <lineage>
        <taxon>Eukaryota</taxon>
        <taxon>Metazoa</taxon>
        <taxon>Chordata</taxon>
        <taxon>Craniata</taxon>
        <taxon>Vertebrata</taxon>
        <taxon>Euteleostomi</taxon>
        <taxon>Actinopterygii</taxon>
        <taxon>Neopterygii</taxon>
        <taxon>Teleostei</taxon>
        <taxon>Neoteleostei</taxon>
        <taxon>Acanthomorphata</taxon>
        <taxon>Ovalentaria</taxon>
        <taxon>Cichlomorphae</taxon>
        <taxon>Cichliformes</taxon>
        <taxon>Cichlidae</taxon>
        <taxon>African cichlids</taxon>
        <taxon>Pseudocrenilabrinae</taxon>
        <taxon>Haplochromini</taxon>
        <taxon>Astatotilapia</taxon>
    </lineage>
</organism>
<evidence type="ECO:0000313" key="4">
    <source>
        <dbReference type="Proteomes" id="UP000265100"/>
    </source>
</evidence>
<reference evidence="4" key="2">
    <citation type="submission" date="2023-03" db="EMBL/GenBank/DDBJ databases">
        <authorList>
            <consortium name="Wellcome Sanger Institute Data Sharing"/>
        </authorList>
    </citation>
    <scope>NUCLEOTIDE SEQUENCE [LARGE SCALE GENOMIC DNA]</scope>
</reference>
<dbReference type="GeneTree" id="ENSGT00390000007091"/>
<dbReference type="Proteomes" id="UP000265100">
    <property type="component" value="Chromosome 18"/>
</dbReference>
<dbReference type="SUPFAM" id="SSF47353">
    <property type="entry name" value="Retrovirus capsid dimerization domain-like"/>
    <property type="match status" value="1"/>
</dbReference>
<reference evidence="3 4" key="1">
    <citation type="submission" date="2018-05" db="EMBL/GenBank/DDBJ databases">
        <authorList>
            <person name="Datahose"/>
        </authorList>
    </citation>
    <scope>NUCLEOTIDE SEQUENCE</scope>
</reference>
<accession>A0A3P8NXR9</accession>
<sequence length="904" mass="102546">MLNWIRRKKTDRWRQDSEISNRVIQWCPACRYDMSNPQNLQQVRALAHMLADMADVQQQQAVLQQQQAVLHQRQTQMLLNLLPQSGAAANPLHLELSPEDHRRRFRGCRMGPQEGPSAFAQQLLYDAGRWLHPGSGEAQLLEAVVLEQFVEGLPREMADWVKCRKPPNLEAAVRLAEEHLAARTENPRRSQPGEVLAATGAVPGSLVAAQTQGQVREQCGDLGHFQQECQEDTMEVQQVYSVTRMSTPNSGRGGILDLPSISEKGKRKSELELGEWQPSPKRQDNCAAGSQSETKILCDVKDIMRRVSEGLHGRDKLSAFLKDKIKDLETERRHLVGVFSRTGAGKSSLINAIINKEGLLPSGSVSACTSVMIKVEATNGSKYEAHIEFITKKDWENEVQSLKLALEEDDDDDDGGNDDCLDPDGKLSALYGEEWKEKSTHSLMDNKYFRDIPEFQMSKIKILKSDSAEGLSEEFVRYTRSESNETEEVKRWYWPLVKCVTVKVPDNDFLDHVTLMDLPGNGDSNRSRDQMWKEFIASCSTVWIVTEMTRAASEREAWDILEGASSLLGNGRKCQQIHFICTKSDNEKPDDLNKVKKAVMNEFKRRKTITNHFSEDSFQVFTVSTKEFLKGENVNPDVNEILKLKEILKNLNDAHSETSNYVSGAHGILSLIQGARSREVKTSGGAFHMTLKFAVRNDGIQKPKKGKRKDLNMILASCLTESIDEKFRKTFPNDLRCGNFNGAIDTFSLSTDSLIEKYKNVELQLTFLQTEENKMKTKLNKTILTQKKLIYNSLTETIKNNMKGCYEEAAAFEKKGTLNRMRDTIERHVESKKYMFEEAKNAMLEQLNDLKETVLRTLEETMEDSIEHSLKTEACSLPDVLEHLEMVKKHCDELNGNQDEKKNS</sequence>
<evidence type="ECO:0000313" key="3">
    <source>
        <dbReference type="Ensembl" id="ENSACLP00000009562.2"/>
    </source>
</evidence>
<dbReference type="Pfam" id="PF00350">
    <property type="entry name" value="Dynamin_N"/>
    <property type="match status" value="1"/>
</dbReference>
<dbReference type="Bgee" id="ENSACLG00000006535">
    <property type="expression patterns" value="Expressed in anal fin and 1 other cell type or tissue"/>
</dbReference>